<feature type="non-terminal residue" evidence="5">
    <location>
        <position position="1"/>
    </location>
</feature>
<keyword evidence="2" id="KW-0274">FAD</keyword>
<evidence type="ECO:0000259" key="4">
    <source>
        <dbReference type="Pfam" id="PF00441"/>
    </source>
</evidence>
<dbReference type="Gene3D" id="1.20.140.10">
    <property type="entry name" value="Butyryl-CoA Dehydrogenase, subunit A, domain 3"/>
    <property type="match status" value="1"/>
</dbReference>
<dbReference type="SUPFAM" id="SSF47203">
    <property type="entry name" value="Acyl-CoA dehydrogenase C-terminal domain-like"/>
    <property type="match status" value="1"/>
</dbReference>
<dbReference type="EMBL" id="JACPRF010000318">
    <property type="protein sequence ID" value="MBI2877288.1"/>
    <property type="molecule type" value="Genomic_DNA"/>
</dbReference>
<name>A0A932FX81_UNCTE</name>
<evidence type="ECO:0000256" key="1">
    <source>
        <dbReference type="ARBA" id="ARBA00022630"/>
    </source>
</evidence>
<accession>A0A932FX81</accession>
<sequence length="107" mass="12031">RPIGSFQAIQHKCANMLVEIDAARYITYEAAWKVTAGLPASQEISMAKAWASEAHRRVCLEAHQIHAGIGFTEEHDLGLYFRRAKRAELSCGDATQHRERLAQLLEL</sequence>
<dbReference type="PANTHER" id="PTHR43884">
    <property type="entry name" value="ACYL-COA DEHYDROGENASE"/>
    <property type="match status" value="1"/>
</dbReference>
<protein>
    <submittedName>
        <fullName evidence="5">Acyl-CoA dehydrogenase</fullName>
    </submittedName>
</protein>
<dbReference type="InterPro" id="IPR009075">
    <property type="entry name" value="AcylCo_DH/oxidase_C"/>
</dbReference>
<dbReference type="AlphaFoldDB" id="A0A932FX81"/>
<proteinExistence type="predicted"/>
<feature type="domain" description="Acyl-CoA dehydrogenase/oxidase C-terminal" evidence="4">
    <location>
        <begin position="1"/>
        <end position="103"/>
    </location>
</feature>
<evidence type="ECO:0000256" key="2">
    <source>
        <dbReference type="ARBA" id="ARBA00022827"/>
    </source>
</evidence>
<evidence type="ECO:0000313" key="6">
    <source>
        <dbReference type="Proteomes" id="UP000769766"/>
    </source>
</evidence>
<dbReference type="Proteomes" id="UP000769766">
    <property type="component" value="Unassembled WGS sequence"/>
</dbReference>
<reference evidence="5" key="1">
    <citation type="submission" date="2020-07" db="EMBL/GenBank/DDBJ databases">
        <title>Huge and variable diversity of episymbiotic CPR bacteria and DPANN archaea in groundwater ecosystems.</title>
        <authorList>
            <person name="He C.Y."/>
            <person name="Keren R."/>
            <person name="Whittaker M."/>
            <person name="Farag I.F."/>
            <person name="Doudna J."/>
            <person name="Cate J.H.D."/>
            <person name="Banfield J.F."/>
        </authorList>
    </citation>
    <scope>NUCLEOTIDE SEQUENCE</scope>
    <source>
        <strain evidence="5">NC_groundwater_672_Ag_B-0.1um_62_36</strain>
    </source>
</reference>
<dbReference type="InterPro" id="IPR036250">
    <property type="entry name" value="AcylCo_DH-like_C"/>
</dbReference>
<dbReference type="PANTHER" id="PTHR43884:SF20">
    <property type="entry name" value="ACYL-COA DEHYDROGENASE FADE28"/>
    <property type="match status" value="1"/>
</dbReference>
<organism evidence="5 6">
    <name type="scientific">Tectimicrobiota bacterium</name>
    <dbReference type="NCBI Taxonomy" id="2528274"/>
    <lineage>
        <taxon>Bacteria</taxon>
        <taxon>Pseudomonadati</taxon>
        <taxon>Nitrospinota/Tectimicrobiota group</taxon>
        <taxon>Candidatus Tectimicrobiota</taxon>
    </lineage>
</organism>
<evidence type="ECO:0000313" key="5">
    <source>
        <dbReference type="EMBL" id="MBI2877288.1"/>
    </source>
</evidence>
<keyword evidence="1" id="KW-0285">Flavoprotein</keyword>
<dbReference type="Pfam" id="PF00441">
    <property type="entry name" value="Acyl-CoA_dh_1"/>
    <property type="match status" value="1"/>
</dbReference>
<keyword evidence="3" id="KW-0560">Oxidoreductase</keyword>
<comment type="caution">
    <text evidence="5">The sequence shown here is derived from an EMBL/GenBank/DDBJ whole genome shotgun (WGS) entry which is preliminary data.</text>
</comment>
<evidence type="ECO:0000256" key="3">
    <source>
        <dbReference type="ARBA" id="ARBA00023002"/>
    </source>
</evidence>
<dbReference type="GO" id="GO:0003995">
    <property type="term" value="F:acyl-CoA dehydrogenase activity"/>
    <property type="evidence" value="ECO:0007669"/>
    <property type="project" value="TreeGrafter"/>
</dbReference>
<gene>
    <name evidence="5" type="ORF">HYY20_10435</name>
</gene>